<name>A0ABX3ZCM3_9BACL</name>
<keyword evidence="5" id="KW-1185">Reference proteome</keyword>
<dbReference type="PANTHER" id="PTHR38463:SF1">
    <property type="entry name" value="STRESS RESPONSE PROTEIN YSNF"/>
    <property type="match status" value="1"/>
</dbReference>
<feature type="domain" description="DUF2382" evidence="2">
    <location>
        <begin position="148"/>
        <end position="267"/>
    </location>
</feature>
<organism evidence="4 5">
    <name type="scientific">Solibacillus kalamii</name>
    <dbReference type="NCBI Taxonomy" id="1748298"/>
    <lineage>
        <taxon>Bacteria</taxon>
        <taxon>Bacillati</taxon>
        <taxon>Bacillota</taxon>
        <taxon>Bacilli</taxon>
        <taxon>Bacillales</taxon>
        <taxon>Caryophanaceae</taxon>
        <taxon>Solibacillus</taxon>
    </lineage>
</organism>
<evidence type="ECO:0000259" key="2">
    <source>
        <dbReference type="Pfam" id="PF09557"/>
    </source>
</evidence>
<sequence>METRDNKLYGIYDNEAELQAEMDRLRAQGYGEEDMYIVSNRNDQLSMYRNSKGYSTNTDGYGTDYKEGSWWDRFKAFMMGEDLVRDQHFTQMGISEDERNRYYDELQAGKYLLYVDKDYGTYFDEGTKNYGVNDHYERDYEKTDEERLALHEERLQVDKKRVQTGEVQVDKHVVEEQQTIEVPVEHEEVYVERRPVNEDTTLNANGQLRDGITHAYEEQGKIHIPVTEEQVEVTKKDVVTEEIVVGKRKVTDTETVSDTVRREEADVKDTTNTTNHLNDLDHLDNDPLKRTNRGL</sequence>
<evidence type="ECO:0000256" key="1">
    <source>
        <dbReference type="SAM" id="MobiDB-lite"/>
    </source>
</evidence>
<dbReference type="NCBIfam" id="TIGR02271">
    <property type="entry name" value="YsnF/AvaK domain"/>
    <property type="match status" value="1"/>
</dbReference>
<evidence type="ECO:0000313" key="4">
    <source>
        <dbReference type="EMBL" id="OUZ37377.1"/>
    </source>
</evidence>
<dbReference type="PANTHER" id="PTHR38463">
    <property type="entry name" value="STRESS RESPONSE PROTEIN YSNF"/>
    <property type="match status" value="1"/>
</dbReference>
<feature type="domain" description="General stress protein 17M-like" evidence="3">
    <location>
        <begin position="8"/>
        <end position="109"/>
    </location>
</feature>
<gene>
    <name evidence="4" type="ORF">CBM15_18445</name>
</gene>
<dbReference type="EMBL" id="NHNT01000018">
    <property type="protein sequence ID" value="OUZ37377.1"/>
    <property type="molecule type" value="Genomic_DNA"/>
</dbReference>
<dbReference type="Pfam" id="PF11181">
    <property type="entry name" value="YflT"/>
    <property type="match status" value="1"/>
</dbReference>
<accession>A0ABX3ZCM3</accession>
<dbReference type="Pfam" id="PF09557">
    <property type="entry name" value="DUF2382"/>
    <property type="match status" value="1"/>
</dbReference>
<reference evidence="4 5" key="1">
    <citation type="journal article" date="2017" name="Int. J. Syst. Evol. Microbiol.">
        <title>Solibacillus kalamii sp. nov., isolated from a high-efficiency particulate arrestance filter system used in the International Space Station.</title>
        <authorList>
            <person name="Checinska Sielaff A."/>
            <person name="Kumar R.M."/>
            <person name="Pal D."/>
            <person name="Mayilraj S."/>
            <person name="Venkateswaran K."/>
        </authorList>
    </citation>
    <scope>NUCLEOTIDE SEQUENCE [LARGE SCALE GENOMIC DNA]</scope>
    <source>
        <strain evidence="4 5">ISSFR-015</strain>
    </source>
</reference>
<dbReference type="InterPro" id="IPR019060">
    <property type="entry name" value="DUF2382"/>
</dbReference>
<evidence type="ECO:0000259" key="3">
    <source>
        <dbReference type="Pfam" id="PF11181"/>
    </source>
</evidence>
<evidence type="ECO:0008006" key="6">
    <source>
        <dbReference type="Google" id="ProtNLM"/>
    </source>
</evidence>
<evidence type="ECO:0000313" key="5">
    <source>
        <dbReference type="Proteomes" id="UP000196594"/>
    </source>
</evidence>
<protein>
    <recommendedName>
        <fullName evidence="6">DUF2382 domain-containing protein</fullName>
    </recommendedName>
</protein>
<dbReference type="Proteomes" id="UP000196594">
    <property type="component" value="Unassembled WGS sequence"/>
</dbReference>
<comment type="caution">
    <text evidence="4">The sequence shown here is derived from an EMBL/GenBank/DDBJ whole genome shotgun (WGS) entry which is preliminary data.</text>
</comment>
<feature type="compositionally biased region" description="Basic and acidic residues" evidence="1">
    <location>
        <begin position="278"/>
        <end position="289"/>
    </location>
</feature>
<dbReference type="InterPro" id="IPR052967">
    <property type="entry name" value="Stress_Response_Assoc"/>
</dbReference>
<feature type="region of interest" description="Disordered" evidence="1">
    <location>
        <begin position="265"/>
        <end position="295"/>
    </location>
</feature>
<dbReference type="RefSeq" id="WP_087618598.1">
    <property type="nucleotide sequence ID" value="NZ_JAFBEY010000017.1"/>
</dbReference>
<dbReference type="InterPro" id="IPR025889">
    <property type="entry name" value="GSP17M-like_dom"/>
</dbReference>
<proteinExistence type="predicted"/>